<reference evidence="2" key="1">
    <citation type="journal article" date="2022" name="Int. J. Mol. Sci.">
        <title>Draft Genome of Tanacetum Coccineum: Genomic Comparison of Closely Related Tanacetum-Family Plants.</title>
        <authorList>
            <person name="Yamashiro T."/>
            <person name="Shiraishi A."/>
            <person name="Nakayama K."/>
            <person name="Satake H."/>
        </authorList>
    </citation>
    <scope>NUCLEOTIDE SEQUENCE</scope>
</reference>
<reference evidence="2" key="2">
    <citation type="submission" date="2022-01" db="EMBL/GenBank/DDBJ databases">
        <authorList>
            <person name="Yamashiro T."/>
            <person name="Shiraishi A."/>
            <person name="Satake H."/>
            <person name="Nakayama K."/>
        </authorList>
    </citation>
    <scope>NUCLEOTIDE SEQUENCE</scope>
</reference>
<gene>
    <name evidence="2" type="ORF">Tco_1040945</name>
</gene>
<dbReference type="PANTHER" id="PTHR45023:SF4">
    <property type="entry name" value="GLYCINE-RICH PROTEIN-RELATED"/>
    <property type="match status" value="1"/>
</dbReference>
<dbReference type="PANTHER" id="PTHR45023">
    <property type="match status" value="1"/>
</dbReference>
<sequence length="220" mass="25775">MSKVAGEKRAEGSGTRKLWTQEEELLVAECCIQISEDPNIGSEQKSETFWHKVLDQYNGQAKISKFPVCTKNMLTGKWTSMNRMVGRFNLLVLETRVMSEENDDDWMKMVEIMYKSVTFTKFKHKSAWLFLKDKHKWKNPDSINARQNQERVTDEEPELFGDDEFPRPPDKQKLAKSQRSTNSSASFGSNPTMFQDMLQQQYELDRKEKIERMDRETAAR</sequence>
<keyword evidence="3" id="KW-1185">Reference proteome</keyword>
<feature type="region of interest" description="Disordered" evidence="1">
    <location>
        <begin position="139"/>
        <end position="220"/>
    </location>
</feature>
<feature type="compositionally biased region" description="Basic and acidic residues" evidence="1">
    <location>
        <begin position="164"/>
        <end position="173"/>
    </location>
</feature>
<comment type="caution">
    <text evidence="2">The sequence shown here is derived from an EMBL/GenBank/DDBJ whole genome shotgun (WGS) entry which is preliminary data.</text>
</comment>
<name>A0ABQ5GG94_9ASTR</name>
<feature type="compositionally biased region" description="Basic and acidic residues" evidence="1">
    <location>
        <begin position="203"/>
        <end position="220"/>
    </location>
</feature>
<evidence type="ECO:0000313" key="2">
    <source>
        <dbReference type="EMBL" id="GJT74220.1"/>
    </source>
</evidence>
<feature type="compositionally biased region" description="Polar residues" evidence="1">
    <location>
        <begin position="175"/>
        <end position="202"/>
    </location>
</feature>
<proteinExistence type="predicted"/>
<accession>A0ABQ5GG94</accession>
<evidence type="ECO:0008006" key="4">
    <source>
        <dbReference type="Google" id="ProtNLM"/>
    </source>
</evidence>
<organism evidence="2 3">
    <name type="scientific">Tanacetum coccineum</name>
    <dbReference type="NCBI Taxonomy" id="301880"/>
    <lineage>
        <taxon>Eukaryota</taxon>
        <taxon>Viridiplantae</taxon>
        <taxon>Streptophyta</taxon>
        <taxon>Embryophyta</taxon>
        <taxon>Tracheophyta</taxon>
        <taxon>Spermatophyta</taxon>
        <taxon>Magnoliopsida</taxon>
        <taxon>eudicotyledons</taxon>
        <taxon>Gunneridae</taxon>
        <taxon>Pentapetalae</taxon>
        <taxon>asterids</taxon>
        <taxon>campanulids</taxon>
        <taxon>Asterales</taxon>
        <taxon>Asteraceae</taxon>
        <taxon>Asteroideae</taxon>
        <taxon>Anthemideae</taxon>
        <taxon>Anthemidinae</taxon>
        <taxon>Tanacetum</taxon>
    </lineage>
</organism>
<evidence type="ECO:0000256" key="1">
    <source>
        <dbReference type="SAM" id="MobiDB-lite"/>
    </source>
</evidence>
<evidence type="ECO:0000313" key="3">
    <source>
        <dbReference type="Proteomes" id="UP001151760"/>
    </source>
</evidence>
<protein>
    <recommendedName>
        <fullName evidence="4">Myb-like domain-containing protein</fullName>
    </recommendedName>
</protein>
<dbReference type="EMBL" id="BQNB010018421">
    <property type="protein sequence ID" value="GJT74220.1"/>
    <property type="molecule type" value="Genomic_DNA"/>
</dbReference>
<dbReference type="Proteomes" id="UP001151760">
    <property type="component" value="Unassembled WGS sequence"/>
</dbReference>